<dbReference type="RefSeq" id="WP_196198749.1">
    <property type="nucleotide sequence ID" value="NZ_JADPRT010000031.1"/>
</dbReference>
<proteinExistence type="predicted"/>
<feature type="transmembrane region" description="Helical" evidence="2">
    <location>
        <begin position="320"/>
        <end position="338"/>
    </location>
</feature>
<accession>A0A931BCA4</accession>
<evidence type="ECO:0000256" key="1">
    <source>
        <dbReference type="SAM" id="MobiDB-lite"/>
    </source>
</evidence>
<sequence length="550" mass="59557">MAGIGSTLRQRIGGQRTANGSSRSTTDSATITDDGVDVTLPVESFDLIVRVSISTFRENASWVRKAFTQRGWHCESDATVGPEVLGPAEQELDSHWLVDVPVRGSRAGAESEALLRVQRAVKPSGRLVDIRGAWALSPNGVSAFDYRVYELPPAGRSRMMRLITGWETWAGLRDNGEVLHSYSDQHALLEARRRALMRNGPERPERWGVRRSALSSKNLLYPHKSLYRIRKSEADVVRLTAAASVEFLCVSAAAPWWRHHALGVVGLLAFAVLYCLPVMPLVTLTFPDSSRNSNIRFACAGSALATLLGVMFGLSERQAGPRYTLVMAGFMVVGYGLYQLVRTSSVGKVVLWATPVLISLAPPLAEQIGRLSNWSYLGQFGMSPNDVELSSYAQLQPVGLPLLAGVGACLVTAAAVGLAKRFHIDLGWPFLIFFLVIYSLVVVEVALNDGQHAGEKALQQATAQQLPHDYHGIAAEAVCVYPMTGSLPIHGAPLQLRTPMLTFDSQAAQVALWNPRSSQVTRVLGNEVSLIATRGLAGECPINPGGSSAR</sequence>
<evidence type="ECO:0000256" key="2">
    <source>
        <dbReference type="SAM" id="Phobius"/>
    </source>
</evidence>
<feature type="region of interest" description="Disordered" evidence="1">
    <location>
        <begin position="1"/>
        <end position="32"/>
    </location>
</feature>
<protein>
    <submittedName>
        <fullName evidence="3">Uncharacterized protein</fullName>
    </submittedName>
</protein>
<name>A0A931BCA4_9ACTN</name>
<dbReference type="AlphaFoldDB" id="A0A931BCA4"/>
<reference evidence="3" key="1">
    <citation type="submission" date="2020-11" db="EMBL/GenBank/DDBJ databases">
        <title>Isolation and identification of active actinomycetes.</title>
        <authorList>
            <person name="Yu B."/>
        </authorList>
    </citation>
    <scope>NUCLEOTIDE SEQUENCE</scope>
    <source>
        <strain evidence="3">NEAU-YB345</strain>
    </source>
</reference>
<keyword evidence="2" id="KW-0812">Transmembrane</keyword>
<gene>
    <name evidence="3" type="ORF">I2501_38570</name>
</gene>
<feature type="transmembrane region" description="Helical" evidence="2">
    <location>
        <begin position="426"/>
        <end position="447"/>
    </location>
</feature>
<feature type="transmembrane region" description="Helical" evidence="2">
    <location>
        <begin position="295"/>
        <end position="314"/>
    </location>
</feature>
<comment type="caution">
    <text evidence="3">The sequence shown here is derived from an EMBL/GenBank/DDBJ whole genome shotgun (WGS) entry which is preliminary data.</text>
</comment>
<keyword evidence="2" id="KW-1133">Transmembrane helix</keyword>
<feature type="compositionally biased region" description="Polar residues" evidence="1">
    <location>
        <begin position="16"/>
        <end position="31"/>
    </location>
</feature>
<evidence type="ECO:0000313" key="3">
    <source>
        <dbReference type="EMBL" id="MBF9073931.1"/>
    </source>
</evidence>
<keyword evidence="2" id="KW-0472">Membrane</keyword>
<keyword evidence="4" id="KW-1185">Reference proteome</keyword>
<dbReference type="Proteomes" id="UP000657385">
    <property type="component" value="Unassembled WGS sequence"/>
</dbReference>
<organism evidence="3 4">
    <name type="scientific">Streptacidiphilus fuscans</name>
    <dbReference type="NCBI Taxonomy" id="2789292"/>
    <lineage>
        <taxon>Bacteria</taxon>
        <taxon>Bacillati</taxon>
        <taxon>Actinomycetota</taxon>
        <taxon>Actinomycetes</taxon>
        <taxon>Kitasatosporales</taxon>
        <taxon>Streptomycetaceae</taxon>
        <taxon>Streptacidiphilus</taxon>
    </lineage>
</organism>
<feature type="transmembrane region" description="Helical" evidence="2">
    <location>
        <begin position="263"/>
        <end position="283"/>
    </location>
</feature>
<dbReference type="EMBL" id="JADPRT010000031">
    <property type="protein sequence ID" value="MBF9073931.1"/>
    <property type="molecule type" value="Genomic_DNA"/>
</dbReference>
<feature type="transmembrane region" description="Helical" evidence="2">
    <location>
        <begin position="398"/>
        <end position="419"/>
    </location>
</feature>
<evidence type="ECO:0000313" key="4">
    <source>
        <dbReference type="Proteomes" id="UP000657385"/>
    </source>
</evidence>